<dbReference type="GO" id="GO:0003899">
    <property type="term" value="F:DNA-directed RNA polymerase activity"/>
    <property type="evidence" value="ECO:0007669"/>
    <property type="project" value="InterPro"/>
</dbReference>
<dbReference type="NCBIfam" id="NF001988">
    <property type="entry name" value="PRK00783.1"/>
    <property type="match status" value="1"/>
</dbReference>
<evidence type="ECO:0000259" key="4">
    <source>
        <dbReference type="SMART" id="SM00662"/>
    </source>
</evidence>
<dbReference type="Pfam" id="PF01000">
    <property type="entry name" value="RNA_pol_A_bac"/>
    <property type="match status" value="1"/>
</dbReference>
<feature type="domain" description="DNA-directed RNA polymerase RpoA/D/Rpb3-type" evidence="4">
    <location>
        <begin position="478"/>
        <end position="752"/>
    </location>
</feature>
<dbReference type="SUPFAM" id="SSF55257">
    <property type="entry name" value="RBP11-like subunits of RNA polymerase"/>
    <property type="match status" value="1"/>
</dbReference>
<dbReference type="SMART" id="SM00662">
    <property type="entry name" value="RPOLD"/>
    <property type="match status" value="1"/>
</dbReference>
<dbReference type="PANTHER" id="PTHR11800:SF2">
    <property type="entry name" value="DNA-DIRECTED RNA POLYMERASE II SUBUNIT RPB3"/>
    <property type="match status" value="1"/>
</dbReference>
<dbReference type="STRING" id="478820.A0A196SNB9"/>
<gene>
    <name evidence="5" type="ORF">AV274_0521</name>
</gene>
<dbReference type="EMBL" id="LXWW01000019">
    <property type="protein sequence ID" value="OAO17731.1"/>
    <property type="molecule type" value="Genomic_DNA"/>
</dbReference>
<dbReference type="InterPro" id="IPR011262">
    <property type="entry name" value="DNA-dir_RNA_pol_insert"/>
</dbReference>
<proteinExistence type="inferred from homology"/>
<dbReference type="GO" id="GO:0046983">
    <property type="term" value="F:protein dimerization activity"/>
    <property type="evidence" value="ECO:0007669"/>
    <property type="project" value="InterPro"/>
</dbReference>
<evidence type="ECO:0000313" key="5">
    <source>
        <dbReference type="EMBL" id="OAO17731.1"/>
    </source>
</evidence>
<dbReference type="Gene3D" id="2.170.120.12">
    <property type="entry name" value="DNA-directed RNA polymerase, insert domain"/>
    <property type="match status" value="1"/>
</dbReference>
<dbReference type="SUPFAM" id="SSF56553">
    <property type="entry name" value="Insert subdomain of RNA polymerase alpha subunit"/>
    <property type="match status" value="1"/>
</dbReference>
<dbReference type="Proteomes" id="UP000078348">
    <property type="component" value="Unassembled WGS sequence"/>
</dbReference>
<keyword evidence="2" id="KW-0804">Transcription</keyword>
<accession>A0A196SNB9</accession>
<dbReference type="InterPro" id="IPR036643">
    <property type="entry name" value="RNApol_insert_sf"/>
</dbReference>
<dbReference type="HAMAP" id="MF_00320">
    <property type="entry name" value="RNApol_arch_Rpo3"/>
    <property type="match status" value="1"/>
</dbReference>
<dbReference type="InterPro" id="IPR022842">
    <property type="entry name" value="RNAP_Rpo3/Rpb3/RPAC1"/>
</dbReference>
<dbReference type="OrthoDB" id="270173at2759"/>
<dbReference type="Pfam" id="PF01193">
    <property type="entry name" value="RNA_pol_L"/>
    <property type="match status" value="1"/>
</dbReference>
<keyword evidence="1" id="KW-0240">DNA-directed RNA polymerase</keyword>
<comment type="similarity">
    <text evidence="3">Belongs to the archaeal Rpo3/eukaryotic RPB3 RNA polymerase subunit family.</text>
</comment>
<dbReference type="PANTHER" id="PTHR11800">
    <property type="entry name" value="DNA-DIRECTED RNA POLYMERASE"/>
    <property type="match status" value="1"/>
</dbReference>
<evidence type="ECO:0000256" key="1">
    <source>
        <dbReference type="ARBA" id="ARBA00022478"/>
    </source>
</evidence>
<dbReference type="AlphaFoldDB" id="A0A196SNB9"/>
<comment type="caution">
    <text evidence="5">The sequence shown here is derived from an EMBL/GenBank/DDBJ whole genome shotgun (WGS) entry which is preliminary data.</text>
</comment>
<sequence length="762" mass="85444">MYARKAVEKRADGTEVLFPKDPSKCIQFVGVNAVSFNENNPSTLLTPLSNDECDRIFHKEEREAITIIEDEETLRNDSLLDTVDDMDEDSDIIPISRLRQFIRNDMGKVIPNKRFSTLGTPIRSPLDAIPARPVPQPKFFTFDEVSEIGDDSVAESLTPERDTGFFSSPHLEGIASVRDSLSSEADTPFRRLSIKELDMLSSQQSVGSQKEGLRSPRLSICQTPVSIAQTPRCLTGKIGAATVTKDGVSFFVAPKESEGDPKNSSLSSEVERRLSLTRQVDSIRRFCKEKMESMKSFQKSLQKVLDTKSPVLEKDYVINAIHSVLSSIDNAQYNIKMEMFESIAVESEYHLLKDGYPKTELWLMTMKKESMEFYSMELHMYGLTVLEMLDNVLCVRLECDNSCSLDIRLSTSNYSSVTTTLSVNTNGSKLFEGIVQNSGLYSVFRKEIHFHELHDYFHIIWCFCMRAKMEITKLTDDVLEFTLSGVDTSIANALRRIMIAEVPSVAIRTVTVKENTSVLCDDYIAHRLGLIPIRRVSDDPSTGIVDYFTCSGPSCDRCTVKLDINVVCDGNKPINVTSKDLISRNPNYAPAHITGSSEESLEGEGIRIVALAPGQALRVECEAILGVGKVHAKWCPVGTVAMKYIPIVTLNKELLDSHDMEYKQRFVDSCPRNVFTVDPDTQRVLVKNAHACMFCGDCEQFNTSYADKVVTISQIPNKFEFVVESTGSVRPLEILKEAIRVLEMKMTEISNCMNELLLNPDH</sequence>
<dbReference type="InterPro" id="IPR011263">
    <property type="entry name" value="DNA-dir_RNA_pol_RpoA/D/Rpb3"/>
</dbReference>
<dbReference type="GO" id="GO:0006366">
    <property type="term" value="P:transcription by RNA polymerase II"/>
    <property type="evidence" value="ECO:0007669"/>
    <property type="project" value="TreeGrafter"/>
</dbReference>
<organism evidence="5 6">
    <name type="scientific">Blastocystis sp. subtype 1 (strain ATCC 50177 / NandII)</name>
    <dbReference type="NCBI Taxonomy" id="478820"/>
    <lineage>
        <taxon>Eukaryota</taxon>
        <taxon>Sar</taxon>
        <taxon>Stramenopiles</taxon>
        <taxon>Bigyra</taxon>
        <taxon>Opalozoa</taxon>
        <taxon>Opalinata</taxon>
        <taxon>Blastocystidae</taxon>
        <taxon>Blastocystis</taxon>
    </lineage>
</organism>
<evidence type="ECO:0000313" key="6">
    <source>
        <dbReference type="Proteomes" id="UP000078348"/>
    </source>
</evidence>
<dbReference type="GO" id="GO:0005665">
    <property type="term" value="C:RNA polymerase II, core complex"/>
    <property type="evidence" value="ECO:0007669"/>
    <property type="project" value="TreeGrafter"/>
</dbReference>
<protein>
    <submittedName>
        <fullName evidence="5">RNA polymerase II core subunit</fullName>
    </submittedName>
</protein>
<name>A0A196SNB9_BLAHN</name>
<evidence type="ECO:0000256" key="3">
    <source>
        <dbReference type="ARBA" id="ARBA00025804"/>
    </source>
</evidence>
<reference evidence="5 6" key="1">
    <citation type="submission" date="2016-05" db="EMBL/GenBank/DDBJ databases">
        <title>Nuclear genome of Blastocystis sp. subtype 1 NandII.</title>
        <authorList>
            <person name="Gentekaki E."/>
            <person name="Curtis B."/>
            <person name="Stairs C."/>
            <person name="Eme L."/>
            <person name="Herman E."/>
            <person name="Klimes V."/>
            <person name="Arias M.C."/>
            <person name="Elias M."/>
            <person name="Hilliou F."/>
            <person name="Klute M."/>
            <person name="Malik S.-B."/>
            <person name="Pightling A."/>
            <person name="Rachubinski R."/>
            <person name="Salas D."/>
            <person name="Schlacht A."/>
            <person name="Suga H."/>
            <person name="Archibald J."/>
            <person name="Ball S.G."/>
            <person name="Clark G."/>
            <person name="Dacks J."/>
            <person name="Van Der Giezen M."/>
            <person name="Tsaousis A."/>
            <person name="Roger A."/>
        </authorList>
    </citation>
    <scope>NUCLEOTIDE SEQUENCE [LARGE SCALE GENOMIC DNA]</scope>
    <source>
        <strain evidence="6">ATCC 50177 / NandII</strain>
    </source>
</reference>
<dbReference type="InterPro" id="IPR050518">
    <property type="entry name" value="Rpo3/RPB3_RNA_Pol_subunit"/>
</dbReference>
<dbReference type="InterPro" id="IPR036603">
    <property type="entry name" value="RBP11-like"/>
</dbReference>
<dbReference type="Gene3D" id="3.30.70.20">
    <property type="match status" value="1"/>
</dbReference>
<dbReference type="Gene3D" id="3.30.1360.10">
    <property type="entry name" value="RNA polymerase, RBP11-like subunit"/>
    <property type="match status" value="1"/>
</dbReference>
<evidence type="ECO:0000256" key="2">
    <source>
        <dbReference type="ARBA" id="ARBA00023163"/>
    </source>
</evidence>
<keyword evidence="6" id="KW-1185">Reference proteome</keyword>